<dbReference type="Proteomes" id="UP000244005">
    <property type="component" value="Unassembled WGS sequence"/>
</dbReference>
<reference evidence="2" key="1">
    <citation type="journal article" date="2017" name="Cell">
        <title>Insights into land plant evolution garnered from the Marchantia polymorpha genome.</title>
        <authorList>
            <person name="Bowman J.L."/>
            <person name="Kohchi T."/>
            <person name="Yamato K.T."/>
            <person name="Jenkins J."/>
            <person name="Shu S."/>
            <person name="Ishizaki K."/>
            <person name="Yamaoka S."/>
            <person name="Nishihama R."/>
            <person name="Nakamura Y."/>
            <person name="Berger F."/>
            <person name="Adam C."/>
            <person name="Aki S.S."/>
            <person name="Althoff F."/>
            <person name="Araki T."/>
            <person name="Arteaga-Vazquez M.A."/>
            <person name="Balasubrmanian S."/>
            <person name="Barry K."/>
            <person name="Bauer D."/>
            <person name="Boehm C.R."/>
            <person name="Briginshaw L."/>
            <person name="Caballero-Perez J."/>
            <person name="Catarino B."/>
            <person name="Chen F."/>
            <person name="Chiyoda S."/>
            <person name="Chovatia M."/>
            <person name="Davies K.M."/>
            <person name="Delmans M."/>
            <person name="Demura T."/>
            <person name="Dierschke T."/>
            <person name="Dolan L."/>
            <person name="Dorantes-Acosta A.E."/>
            <person name="Eklund D.M."/>
            <person name="Florent S.N."/>
            <person name="Flores-Sandoval E."/>
            <person name="Fujiyama A."/>
            <person name="Fukuzawa H."/>
            <person name="Galik B."/>
            <person name="Grimanelli D."/>
            <person name="Grimwood J."/>
            <person name="Grossniklaus U."/>
            <person name="Hamada T."/>
            <person name="Haseloff J."/>
            <person name="Hetherington A.J."/>
            <person name="Higo A."/>
            <person name="Hirakawa Y."/>
            <person name="Hundley H.N."/>
            <person name="Ikeda Y."/>
            <person name="Inoue K."/>
            <person name="Inoue S.I."/>
            <person name="Ishida S."/>
            <person name="Jia Q."/>
            <person name="Kakita M."/>
            <person name="Kanazawa T."/>
            <person name="Kawai Y."/>
            <person name="Kawashima T."/>
            <person name="Kennedy M."/>
            <person name="Kinose K."/>
            <person name="Kinoshita T."/>
            <person name="Kohara Y."/>
            <person name="Koide E."/>
            <person name="Komatsu K."/>
            <person name="Kopischke S."/>
            <person name="Kubo M."/>
            <person name="Kyozuka J."/>
            <person name="Lagercrantz U."/>
            <person name="Lin S.S."/>
            <person name="Lindquist E."/>
            <person name="Lipzen A.M."/>
            <person name="Lu C.W."/>
            <person name="De Luna E."/>
            <person name="Martienssen R.A."/>
            <person name="Minamino N."/>
            <person name="Mizutani M."/>
            <person name="Mizutani M."/>
            <person name="Mochizuki N."/>
            <person name="Monte I."/>
            <person name="Mosher R."/>
            <person name="Nagasaki H."/>
            <person name="Nakagami H."/>
            <person name="Naramoto S."/>
            <person name="Nishitani K."/>
            <person name="Ohtani M."/>
            <person name="Okamoto T."/>
            <person name="Okumura M."/>
            <person name="Phillips J."/>
            <person name="Pollak B."/>
            <person name="Reinders A."/>
            <person name="Rovekamp M."/>
            <person name="Sano R."/>
            <person name="Sawa S."/>
            <person name="Schmid M.W."/>
            <person name="Shirakawa M."/>
            <person name="Solano R."/>
            <person name="Spunde A."/>
            <person name="Suetsugu N."/>
            <person name="Sugano S."/>
            <person name="Sugiyama A."/>
            <person name="Sun R."/>
            <person name="Suzuki Y."/>
            <person name="Takenaka M."/>
            <person name="Takezawa D."/>
            <person name="Tomogane H."/>
            <person name="Tsuzuki M."/>
            <person name="Ueda T."/>
            <person name="Umeda M."/>
            <person name="Ward J.M."/>
            <person name="Watanabe Y."/>
            <person name="Yazaki K."/>
            <person name="Yokoyama R."/>
            <person name="Yoshitake Y."/>
            <person name="Yotsui I."/>
            <person name="Zachgo S."/>
            <person name="Schmutz J."/>
        </authorList>
    </citation>
    <scope>NUCLEOTIDE SEQUENCE [LARGE SCALE GENOMIC DNA]</scope>
    <source>
        <strain evidence="2">Tak-1</strain>
    </source>
</reference>
<proteinExistence type="predicted"/>
<organism evidence="1 2">
    <name type="scientific">Marchantia polymorpha</name>
    <name type="common">Common liverwort</name>
    <name type="synonym">Marchantia aquatica</name>
    <dbReference type="NCBI Taxonomy" id="3197"/>
    <lineage>
        <taxon>Eukaryota</taxon>
        <taxon>Viridiplantae</taxon>
        <taxon>Streptophyta</taxon>
        <taxon>Embryophyta</taxon>
        <taxon>Marchantiophyta</taxon>
        <taxon>Marchantiopsida</taxon>
        <taxon>Marchantiidae</taxon>
        <taxon>Marchantiales</taxon>
        <taxon>Marchantiaceae</taxon>
        <taxon>Marchantia</taxon>
    </lineage>
</organism>
<sequence>MPPPGSRPQRQDVDLRGMCAVGGWGSADRPARVARNVPTCVARNPRCLLPALARNVHARVARNVSTCAARNPRCLLPALARNAKMLICGECAQGVGKC</sequence>
<evidence type="ECO:0000313" key="2">
    <source>
        <dbReference type="Proteomes" id="UP000244005"/>
    </source>
</evidence>
<dbReference type="AlphaFoldDB" id="A0A2R6XMM5"/>
<protein>
    <submittedName>
        <fullName evidence="1">Uncharacterized protein</fullName>
    </submittedName>
</protein>
<evidence type="ECO:0000313" key="1">
    <source>
        <dbReference type="EMBL" id="PTQ47363.1"/>
    </source>
</evidence>
<dbReference type="Gramene" id="Mp8g10920.1">
    <property type="protein sequence ID" value="Mp8g10920.1.cds1"/>
    <property type="gene ID" value="Mp8g10920"/>
</dbReference>
<keyword evidence="2" id="KW-1185">Reference proteome</keyword>
<gene>
    <name evidence="1" type="ORF">MARPO_0008s0130</name>
</gene>
<name>A0A2R6XMM5_MARPO</name>
<dbReference type="EMBL" id="KZ772680">
    <property type="protein sequence ID" value="PTQ47363.1"/>
    <property type="molecule type" value="Genomic_DNA"/>
</dbReference>
<accession>A0A2R6XMM5</accession>